<feature type="region of interest" description="Disordered" evidence="1">
    <location>
        <begin position="1"/>
        <end position="58"/>
    </location>
</feature>
<proteinExistence type="predicted"/>
<evidence type="ECO:0000256" key="2">
    <source>
        <dbReference type="SAM" id="Phobius"/>
    </source>
</evidence>
<keyword evidence="2" id="KW-0812">Transmembrane</keyword>
<protein>
    <submittedName>
        <fullName evidence="3">Uncharacterized protein</fullName>
    </submittedName>
</protein>
<dbReference type="AlphaFoldDB" id="A0A1X7S8Z9"/>
<keyword evidence="2" id="KW-1133">Transmembrane helix</keyword>
<accession>A0A1X7S8Z9</accession>
<keyword evidence="4" id="KW-1185">Reference proteome</keyword>
<name>A0A1X7S8Z9_ZYMT9</name>
<keyword evidence="2" id="KW-0472">Membrane</keyword>
<feature type="transmembrane region" description="Helical" evidence="2">
    <location>
        <begin position="165"/>
        <end position="189"/>
    </location>
</feature>
<evidence type="ECO:0000313" key="4">
    <source>
        <dbReference type="Proteomes" id="UP000215127"/>
    </source>
</evidence>
<feature type="compositionally biased region" description="Basic and acidic residues" evidence="1">
    <location>
        <begin position="47"/>
        <end position="58"/>
    </location>
</feature>
<feature type="transmembrane region" description="Helical" evidence="2">
    <location>
        <begin position="140"/>
        <end position="159"/>
    </location>
</feature>
<evidence type="ECO:0000256" key="1">
    <source>
        <dbReference type="SAM" id="MobiDB-lite"/>
    </source>
</evidence>
<dbReference type="Proteomes" id="UP000215127">
    <property type="component" value="Chromosome 13"/>
</dbReference>
<dbReference type="EMBL" id="LT853704">
    <property type="protein sequence ID" value="SMQ56156.1"/>
    <property type="molecule type" value="Genomic_DNA"/>
</dbReference>
<reference evidence="3 4" key="1">
    <citation type="submission" date="2016-06" db="EMBL/GenBank/DDBJ databases">
        <authorList>
            <person name="Kjaerup R.B."/>
            <person name="Dalgaard T.S."/>
            <person name="Juul-Madsen H.R."/>
        </authorList>
    </citation>
    <scope>NUCLEOTIDE SEQUENCE [LARGE SCALE GENOMIC DNA]</scope>
</reference>
<evidence type="ECO:0000313" key="3">
    <source>
        <dbReference type="EMBL" id="SMQ56156.1"/>
    </source>
</evidence>
<sequence>MAPTSIEKRGRNSYSSDADEEASLPLYDMSRDESTLPLYAAGSSSTARERPALPDKKATPQEIRDFLTGLLVATRNLPIPEAQAIASAWRLGSGQELLGYPPQMYRQLFGNENGWVVCKEARLLITETEWKKGMGKRGTAICFAACLTTLLSLVTTISLTNDDVTLGICILAAAFAGFATLTSFIVLCLPTPTAEAAVDSELKASFFKNSGEQVGGQS</sequence>
<feature type="compositionally biased region" description="Basic and acidic residues" evidence="1">
    <location>
        <begin position="1"/>
        <end position="10"/>
    </location>
</feature>
<gene>
    <name evidence="3" type="ORF">ZT3D7_G11311</name>
</gene>
<organism evidence="3 4">
    <name type="scientific">Zymoseptoria tritici (strain ST99CH_3D7)</name>
    <dbReference type="NCBI Taxonomy" id="1276538"/>
    <lineage>
        <taxon>Eukaryota</taxon>
        <taxon>Fungi</taxon>
        <taxon>Dikarya</taxon>
        <taxon>Ascomycota</taxon>
        <taxon>Pezizomycotina</taxon>
        <taxon>Dothideomycetes</taxon>
        <taxon>Dothideomycetidae</taxon>
        <taxon>Mycosphaerellales</taxon>
        <taxon>Mycosphaerellaceae</taxon>
        <taxon>Zymoseptoria</taxon>
    </lineage>
</organism>